<gene>
    <name evidence="2" type="ORF">F7725_010363</name>
</gene>
<accession>A0A7J5XN95</accession>
<dbReference type="Proteomes" id="UP000518266">
    <property type="component" value="Unassembled WGS sequence"/>
</dbReference>
<sequence>MNRKGTAEAEGAGITHQCRGQLRCRLTRGTVKKGSQQGSAPVKSSDGHPRPGKKKKRAEEKKATVCCSTFEASLSGLAAWSCVSKPRRAFHPLCCPRISLSEFSIESWPAIRPDPEKVNGPEALPGGSRLCQCTVA</sequence>
<dbReference type="EMBL" id="JAAKFY010000022">
    <property type="protein sequence ID" value="KAF3838595.1"/>
    <property type="molecule type" value="Genomic_DNA"/>
</dbReference>
<comment type="caution">
    <text evidence="2">The sequence shown here is derived from an EMBL/GenBank/DDBJ whole genome shotgun (WGS) entry which is preliminary data.</text>
</comment>
<evidence type="ECO:0000313" key="2">
    <source>
        <dbReference type="EMBL" id="KAF3838595.1"/>
    </source>
</evidence>
<feature type="region of interest" description="Disordered" evidence="1">
    <location>
        <begin position="29"/>
        <end position="62"/>
    </location>
</feature>
<evidence type="ECO:0000256" key="1">
    <source>
        <dbReference type="SAM" id="MobiDB-lite"/>
    </source>
</evidence>
<dbReference type="AlphaFoldDB" id="A0A7J5XN95"/>
<keyword evidence="3" id="KW-1185">Reference proteome</keyword>
<proteinExistence type="predicted"/>
<protein>
    <submittedName>
        <fullName evidence="2">Uncharacterized protein</fullName>
    </submittedName>
</protein>
<reference evidence="2 3" key="1">
    <citation type="submission" date="2020-03" db="EMBL/GenBank/DDBJ databases">
        <title>Dissostichus mawsoni Genome sequencing and assembly.</title>
        <authorList>
            <person name="Park H."/>
        </authorList>
    </citation>
    <scope>NUCLEOTIDE SEQUENCE [LARGE SCALE GENOMIC DNA]</scope>
    <source>
        <strain evidence="2">DM0001</strain>
        <tissue evidence="2">Muscle</tissue>
    </source>
</reference>
<evidence type="ECO:0000313" key="3">
    <source>
        <dbReference type="Proteomes" id="UP000518266"/>
    </source>
</evidence>
<organism evidence="2 3">
    <name type="scientific">Dissostichus mawsoni</name>
    <name type="common">Antarctic cod</name>
    <dbReference type="NCBI Taxonomy" id="36200"/>
    <lineage>
        <taxon>Eukaryota</taxon>
        <taxon>Metazoa</taxon>
        <taxon>Chordata</taxon>
        <taxon>Craniata</taxon>
        <taxon>Vertebrata</taxon>
        <taxon>Euteleostomi</taxon>
        <taxon>Actinopterygii</taxon>
        <taxon>Neopterygii</taxon>
        <taxon>Teleostei</taxon>
        <taxon>Neoteleostei</taxon>
        <taxon>Acanthomorphata</taxon>
        <taxon>Eupercaria</taxon>
        <taxon>Perciformes</taxon>
        <taxon>Notothenioidei</taxon>
        <taxon>Nototheniidae</taxon>
        <taxon>Dissostichus</taxon>
    </lineage>
</organism>
<name>A0A7J5XN95_DISMA</name>